<feature type="compositionally biased region" description="Acidic residues" evidence="1">
    <location>
        <begin position="19"/>
        <end position="29"/>
    </location>
</feature>
<sequence>RDQLWRNDGAYKPPALGEDYPEDLDDYPEPSEGWQNEDGVRIDLNRRHVPKAPPRSVLKRTGYCKEESIIAGYLTDRPASPTSDDE</sequence>
<dbReference type="OrthoDB" id="3255922at2759"/>
<reference evidence="3" key="2">
    <citation type="submission" date="2015-01" db="EMBL/GenBank/DDBJ databases">
        <title>Evolutionary Origins and Diversification of the Mycorrhizal Mutualists.</title>
        <authorList>
            <consortium name="DOE Joint Genome Institute"/>
            <consortium name="Mycorrhizal Genomics Consortium"/>
            <person name="Kohler A."/>
            <person name="Kuo A."/>
            <person name="Nagy L.G."/>
            <person name="Floudas D."/>
            <person name="Copeland A."/>
            <person name="Barry K.W."/>
            <person name="Cichocki N."/>
            <person name="Veneault-Fourrey C."/>
            <person name="LaButti K."/>
            <person name="Lindquist E.A."/>
            <person name="Lipzen A."/>
            <person name="Lundell T."/>
            <person name="Morin E."/>
            <person name="Murat C."/>
            <person name="Riley R."/>
            <person name="Ohm R."/>
            <person name="Sun H."/>
            <person name="Tunlid A."/>
            <person name="Henrissat B."/>
            <person name="Grigoriev I.V."/>
            <person name="Hibbett D.S."/>
            <person name="Martin F."/>
        </authorList>
    </citation>
    <scope>NUCLEOTIDE SEQUENCE [LARGE SCALE GENOMIC DNA]</scope>
    <source>
        <strain evidence="3">Ve08.2h10</strain>
    </source>
</reference>
<dbReference type="InParanoid" id="A0A0D0DTU3"/>
<evidence type="ECO:0000313" key="2">
    <source>
        <dbReference type="EMBL" id="KIK97428.1"/>
    </source>
</evidence>
<dbReference type="STRING" id="930991.A0A0D0DTU3"/>
<organism evidence="2 3">
    <name type="scientific">Paxillus rubicundulus Ve08.2h10</name>
    <dbReference type="NCBI Taxonomy" id="930991"/>
    <lineage>
        <taxon>Eukaryota</taxon>
        <taxon>Fungi</taxon>
        <taxon>Dikarya</taxon>
        <taxon>Basidiomycota</taxon>
        <taxon>Agaricomycotina</taxon>
        <taxon>Agaricomycetes</taxon>
        <taxon>Agaricomycetidae</taxon>
        <taxon>Boletales</taxon>
        <taxon>Paxilineae</taxon>
        <taxon>Paxillaceae</taxon>
        <taxon>Paxillus</taxon>
    </lineage>
</organism>
<feature type="region of interest" description="Disordered" evidence="1">
    <location>
        <begin position="1"/>
        <end position="60"/>
    </location>
</feature>
<accession>A0A0D0DTU3</accession>
<proteinExistence type="predicted"/>
<feature type="non-terminal residue" evidence="2">
    <location>
        <position position="1"/>
    </location>
</feature>
<name>A0A0D0DTU3_9AGAM</name>
<evidence type="ECO:0000256" key="1">
    <source>
        <dbReference type="SAM" id="MobiDB-lite"/>
    </source>
</evidence>
<dbReference type="HOGENOM" id="CLU_2441735_0_0_1"/>
<gene>
    <name evidence="2" type="ORF">PAXRUDRAFT_136317</name>
</gene>
<evidence type="ECO:0000313" key="3">
    <source>
        <dbReference type="Proteomes" id="UP000054538"/>
    </source>
</evidence>
<dbReference type="AlphaFoldDB" id="A0A0D0DTU3"/>
<dbReference type="EMBL" id="KN824936">
    <property type="protein sequence ID" value="KIK97428.1"/>
    <property type="molecule type" value="Genomic_DNA"/>
</dbReference>
<reference evidence="2 3" key="1">
    <citation type="submission" date="2014-04" db="EMBL/GenBank/DDBJ databases">
        <authorList>
            <consortium name="DOE Joint Genome Institute"/>
            <person name="Kuo A."/>
            <person name="Kohler A."/>
            <person name="Jargeat P."/>
            <person name="Nagy L.G."/>
            <person name="Floudas D."/>
            <person name="Copeland A."/>
            <person name="Barry K.W."/>
            <person name="Cichocki N."/>
            <person name="Veneault-Fourrey C."/>
            <person name="LaButti K."/>
            <person name="Lindquist E.A."/>
            <person name="Lipzen A."/>
            <person name="Lundell T."/>
            <person name="Morin E."/>
            <person name="Murat C."/>
            <person name="Sun H."/>
            <person name="Tunlid A."/>
            <person name="Henrissat B."/>
            <person name="Grigoriev I.V."/>
            <person name="Hibbett D.S."/>
            <person name="Martin F."/>
            <person name="Nordberg H.P."/>
            <person name="Cantor M.N."/>
            <person name="Hua S.X."/>
        </authorList>
    </citation>
    <scope>NUCLEOTIDE SEQUENCE [LARGE SCALE GENOMIC DNA]</scope>
    <source>
        <strain evidence="2 3">Ve08.2h10</strain>
    </source>
</reference>
<keyword evidence="3" id="KW-1185">Reference proteome</keyword>
<protein>
    <submittedName>
        <fullName evidence="2">Uncharacterized protein</fullName>
    </submittedName>
</protein>
<dbReference type="Proteomes" id="UP000054538">
    <property type="component" value="Unassembled WGS sequence"/>
</dbReference>